<dbReference type="SMART" id="SM01092">
    <property type="entry name" value="CO_deh_flav_C"/>
    <property type="match status" value="1"/>
</dbReference>
<dbReference type="Gene3D" id="3.30.465.10">
    <property type="match status" value="1"/>
</dbReference>
<evidence type="ECO:0000256" key="3">
    <source>
        <dbReference type="ARBA" id="ARBA00023002"/>
    </source>
</evidence>
<protein>
    <submittedName>
        <fullName evidence="5">Xanthine dehydrogenase</fullName>
    </submittedName>
</protein>
<dbReference type="SUPFAM" id="SSF56176">
    <property type="entry name" value="FAD-binding/transporter-associated domain-like"/>
    <property type="match status" value="1"/>
</dbReference>
<dbReference type="OrthoDB" id="9774454at2"/>
<sequence>MVYQFDGLEPKTPFIWMPVTVEEAIDLKKQFGIEAEFASGATLLQLQWMNGRKMAQHLISLEQISSLKEVKLKNNVLSIGALTTLGSYQNNSLIKENVILCNALKTIAAPAVRNRGTIGGNVMGGIGDLIPLLLAMEAKLYIQGPNSSIIVDLWDWLQNKQITGNELLVKIELPVEVNEKTCFSFYRKIGRRETFTAAILTVSGKIKWDEKGVLNIVRLAVGGGDNEPKRLEKTEQLLNGKTGEEINWKAVYSSITNEFNAVEDSFISSEYRKKIAANLIVAELKSKLTISSQGEGHIYEI</sequence>
<dbReference type="Proteomes" id="UP000276349">
    <property type="component" value="Unassembled WGS sequence"/>
</dbReference>
<dbReference type="InterPro" id="IPR036318">
    <property type="entry name" value="FAD-bd_PCMH-like_sf"/>
</dbReference>
<dbReference type="RefSeq" id="WP_126295813.1">
    <property type="nucleotide sequence ID" value="NZ_CP155468.1"/>
</dbReference>
<dbReference type="GO" id="GO:0016491">
    <property type="term" value="F:oxidoreductase activity"/>
    <property type="evidence" value="ECO:0007669"/>
    <property type="project" value="UniProtKB-KW"/>
</dbReference>
<keyword evidence="1" id="KW-0285">Flavoprotein</keyword>
<comment type="caution">
    <text evidence="5">The sequence shown here is derived from an EMBL/GenBank/DDBJ whole genome shotgun (WGS) entry which is preliminary data.</text>
</comment>
<evidence type="ECO:0000313" key="6">
    <source>
        <dbReference type="Proteomes" id="UP000276349"/>
    </source>
</evidence>
<evidence type="ECO:0000313" key="5">
    <source>
        <dbReference type="EMBL" id="RTQ88855.1"/>
    </source>
</evidence>
<accession>A0A3S0JQF2</accession>
<dbReference type="GO" id="GO:0071949">
    <property type="term" value="F:FAD binding"/>
    <property type="evidence" value="ECO:0007669"/>
    <property type="project" value="InterPro"/>
</dbReference>
<keyword evidence="3" id="KW-0560">Oxidoreductase</keyword>
<dbReference type="Gene3D" id="3.30.390.50">
    <property type="entry name" value="CO dehydrogenase flavoprotein, C-terminal domain"/>
    <property type="match status" value="1"/>
</dbReference>
<dbReference type="PANTHER" id="PTHR42659">
    <property type="entry name" value="XANTHINE DEHYDROGENASE SUBUNIT C-RELATED"/>
    <property type="match status" value="1"/>
</dbReference>
<keyword evidence="6" id="KW-1185">Reference proteome</keyword>
<dbReference type="InterPro" id="IPR016166">
    <property type="entry name" value="FAD-bd_PCMH"/>
</dbReference>
<dbReference type="EMBL" id="RXNR01000072">
    <property type="protein sequence ID" value="RTQ88855.1"/>
    <property type="molecule type" value="Genomic_DNA"/>
</dbReference>
<dbReference type="PANTHER" id="PTHR42659:SF2">
    <property type="entry name" value="XANTHINE DEHYDROGENASE SUBUNIT C-RELATED"/>
    <property type="match status" value="1"/>
</dbReference>
<dbReference type="InterPro" id="IPR051312">
    <property type="entry name" value="Diverse_Substr_Oxidored"/>
</dbReference>
<dbReference type="Pfam" id="PF00941">
    <property type="entry name" value="FAD_binding_5"/>
    <property type="match status" value="1"/>
</dbReference>
<dbReference type="InterPro" id="IPR016169">
    <property type="entry name" value="FAD-bd_PCMH_sub2"/>
</dbReference>
<dbReference type="Pfam" id="PF03450">
    <property type="entry name" value="CO_deh_flav_C"/>
    <property type="match status" value="1"/>
</dbReference>
<dbReference type="SUPFAM" id="SSF55447">
    <property type="entry name" value="CO dehydrogenase flavoprotein C-terminal domain-like"/>
    <property type="match status" value="1"/>
</dbReference>
<proteinExistence type="predicted"/>
<dbReference type="InterPro" id="IPR005107">
    <property type="entry name" value="CO_DH_flav_C"/>
</dbReference>
<dbReference type="InterPro" id="IPR002346">
    <property type="entry name" value="Mopterin_DH_FAD-bd"/>
</dbReference>
<evidence type="ECO:0000256" key="2">
    <source>
        <dbReference type="ARBA" id="ARBA00022827"/>
    </source>
</evidence>
<name>A0A3S0JQF2_9BACI</name>
<evidence type="ECO:0000259" key="4">
    <source>
        <dbReference type="PROSITE" id="PS51387"/>
    </source>
</evidence>
<feature type="domain" description="FAD-binding PCMH-type" evidence="4">
    <location>
        <begin position="8"/>
        <end position="178"/>
    </location>
</feature>
<reference evidence="5 6" key="1">
    <citation type="submission" date="2018-12" db="EMBL/GenBank/DDBJ databases">
        <authorList>
            <person name="Yu L."/>
        </authorList>
    </citation>
    <scope>NUCLEOTIDE SEQUENCE [LARGE SCALE GENOMIC DNA]</scope>
    <source>
        <strain evidence="5 6">S5H2222</strain>
    </source>
</reference>
<dbReference type="PROSITE" id="PS51387">
    <property type="entry name" value="FAD_PCMH"/>
    <property type="match status" value="1"/>
</dbReference>
<organism evidence="5 6">
    <name type="scientific">Lysinibacillus telephonicus</name>
    <dbReference type="NCBI Taxonomy" id="1714840"/>
    <lineage>
        <taxon>Bacteria</taxon>
        <taxon>Bacillati</taxon>
        <taxon>Bacillota</taxon>
        <taxon>Bacilli</taxon>
        <taxon>Bacillales</taxon>
        <taxon>Bacillaceae</taxon>
        <taxon>Lysinibacillus</taxon>
    </lineage>
</organism>
<evidence type="ECO:0000256" key="1">
    <source>
        <dbReference type="ARBA" id="ARBA00022630"/>
    </source>
</evidence>
<dbReference type="AlphaFoldDB" id="A0A3S0JQF2"/>
<keyword evidence="2" id="KW-0274">FAD</keyword>
<gene>
    <name evidence="5" type="ORF">EKG35_17365</name>
</gene>
<dbReference type="InterPro" id="IPR036683">
    <property type="entry name" value="CO_DH_flav_C_dom_sf"/>
</dbReference>